<evidence type="ECO:0000313" key="2">
    <source>
        <dbReference type="Proteomes" id="UP000566995"/>
    </source>
</evidence>
<name>A0A7W7KF83_PSENT</name>
<organism evidence="1 2">
    <name type="scientific">Pseudomonas nitroreducens</name>
    <dbReference type="NCBI Taxonomy" id="46680"/>
    <lineage>
        <taxon>Bacteria</taxon>
        <taxon>Pseudomonadati</taxon>
        <taxon>Pseudomonadota</taxon>
        <taxon>Gammaproteobacteria</taxon>
        <taxon>Pseudomonadales</taxon>
        <taxon>Pseudomonadaceae</taxon>
        <taxon>Pseudomonas</taxon>
    </lineage>
</organism>
<dbReference type="RefSeq" id="WP_184585587.1">
    <property type="nucleotide sequence ID" value="NZ_JACHLI010000001.1"/>
</dbReference>
<gene>
    <name evidence="1" type="ORF">HNP46_000127</name>
</gene>
<sequence length="187" mass="20967">MLLNSYVDPVFGVKTLVSLGRASIIVNVDGLSEATFLLNDARARIDRCKCHLTMATLLDFANECTWRLPQGLETISEKMTISLAGAGFPALGQLIKPLIAEHKPTVDTLSTLWRKVIEPRLHQRAGAAGYTSSRKQTLAVEEAIREAHPLRHSTLLHPRAIHFIDQAWPNIYYRLKDQVSEYHRAIS</sequence>
<accession>A0A7W7KF83</accession>
<evidence type="ECO:0000313" key="1">
    <source>
        <dbReference type="EMBL" id="MBB4861316.1"/>
    </source>
</evidence>
<dbReference type="Proteomes" id="UP000566995">
    <property type="component" value="Unassembled WGS sequence"/>
</dbReference>
<protein>
    <submittedName>
        <fullName evidence="1">Uncharacterized protein</fullName>
    </submittedName>
</protein>
<dbReference type="AlphaFoldDB" id="A0A7W7KF83"/>
<dbReference type="EMBL" id="JACHLI010000001">
    <property type="protein sequence ID" value="MBB4861316.1"/>
    <property type="molecule type" value="Genomic_DNA"/>
</dbReference>
<comment type="caution">
    <text evidence="1">The sequence shown here is derived from an EMBL/GenBank/DDBJ whole genome shotgun (WGS) entry which is preliminary data.</text>
</comment>
<reference evidence="1 2" key="1">
    <citation type="submission" date="2020-08" db="EMBL/GenBank/DDBJ databases">
        <title>Functional genomics of gut bacteria from endangered species of beetles.</title>
        <authorList>
            <person name="Carlos-Shanley C."/>
        </authorList>
    </citation>
    <scope>NUCLEOTIDE SEQUENCE [LARGE SCALE GENOMIC DNA]</scope>
    <source>
        <strain evidence="1 2">S00179</strain>
    </source>
</reference>
<proteinExistence type="predicted"/>